<proteinExistence type="predicted"/>
<sequence>MGCALVFFPLGSWFLPTLRPSPACSPHHSIKPRQPPSPASHLPLISVAI</sequence>
<protein>
    <submittedName>
        <fullName evidence="2">Uncharacterized protein</fullName>
    </submittedName>
</protein>
<feature type="region of interest" description="Disordered" evidence="1">
    <location>
        <begin position="23"/>
        <end position="49"/>
    </location>
</feature>
<dbReference type="EMBL" id="GBXM01000075">
    <property type="protein sequence ID" value="JAI08503.1"/>
    <property type="molecule type" value="Transcribed_RNA"/>
</dbReference>
<reference evidence="2" key="1">
    <citation type="submission" date="2014-11" db="EMBL/GenBank/DDBJ databases">
        <authorList>
            <person name="Amaro Gonzalez C."/>
        </authorList>
    </citation>
    <scope>NUCLEOTIDE SEQUENCE</scope>
</reference>
<evidence type="ECO:0000256" key="1">
    <source>
        <dbReference type="SAM" id="MobiDB-lite"/>
    </source>
</evidence>
<name>A0A0E9Y0I9_ANGAN</name>
<evidence type="ECO:0000313" key="2">
    <source>
        <dbReference type="EMBL" id="JAI08503.1"/>
    </source>
</evidence>
<accession>A0A0E9Y0I9</accession>
<organism evidence="2">
    <name type="scientific">Anguilla anguilla</name>
    <name type="common">European freshwater eel</name>
    <name type="synonym">Muraena anguilla</name>
    <dbReference type="NCBI Taxonomy" id="7936"/>
    <lineage>
        <taxon>Eukaryota</taxon>
        <taxon>Metazoa</taxon>
        <taxon>Chordata</taxon>
        <taxon>Craniata</taxon>
        <taxon>Vertebrata</taxon>
        <taxon>Euteleostomi</taxon>
        <taxon>Actinopterygii</taxon>
        <taxon>Neopterygii</taxon>
        <taxon>Teleostei</taxon>
        <taxon>Anguilliformes</taxon>
        <taxon>Anguillidae</taxon>
        <taxon>Anguilla</taxon>
    </lineage>
</organism>
<dbReference type="AlphaFoldDB" id="A0A0E9Y0I9"/>
<reference evidence="2" key="2">
    <citation type="journal article" date="2015" name="Fish Shellfish Immunol.">
        <title>Early steps in the European eel (Anguilla anguilla)-Vibrio vulnificus interaction in the gills: Role of the RtxA13 toxin.</title>
        <authorList>
            <person name="Callol A."/>
            <person name="Pajuelo D."/>
            <person name="Ebbesson L."/>
            <person name="Teles M."/>
            <person name="MacKenzie S."/>
            <person name="Amaro C."/>
        </authorList>
    </citation>
    <scope>NUCLEOTIDE SEQUENCE</scope>
</reference>